<dbReference type="Proteomes" id="UP001139493">
    <property type="component" value="Unassembled WGS sequence"/>
</dbReference>
<sequence length="433" mass="45514">MRRRLAALSATLLLLTVLTPASAVAGGHRPGGGPVTVTTSVETPPLYDDEAGGDASGDDPAIWVHPRDSRRSLVVVTAKEGGLRVYGVDATELQSVPATPAPRADGVPGRYNNVDIAHGLRVDGRTRDVAVVSDRYNDQVRFFAIDPAGSAAATPLTEVTAPEQEFLFSPDRETVAEDHTAYGLAVYQPRRGEASVVVTQEGDTTVATARITTGPDGVGYTDVEHLALPGEFRLPDGTTWVPCAEPGVGPQLEGVAVDRRTGTLYATQEDVGLWRLPLPLGSGAPRLVDRVRDFGVHDVYDPETEECAPVDPGAPSYGGTNLTADAEGVDIWYGPGRTGSVIVSSQGDDTYAVYSLTGRNRSLGTFRVAGDGVDDVNGSDGLAVSNAPVGGYRSGLLVTHDEPETGPDTDPERDATGFSYVAWGEVARALRLP</sequence>
<dbReference type="EMBL" id="JAMTCS010000002">
    <property type="protein sequence ID" value="MCP2263675.1"/>
    <property type="molecule type" value="Genomic_DNA"/>
</dbReference>
<dbReference type="InterPro" id="IPR011042">
    <property type="entry name" value="6-blade_b-propeller_TolB-like"/>
</dbReference>
<evidence type="ECO:0000256" key="1">
    <source>
        <dbReference type="SAM" id="MobiDB-lite"/>
    </source>
</evidence>
<comment type="caution">
    <text evidence="4">The sequence shown here is derived from an EMBL/GenBank/DDBJ whole genome shotgun (WGS) entry which is preliminary data.</text>
</comment>
<dbReference type="Gene3D" id="2.120.10.30">
    <property type="entry name" value="TolB, C-terminal domain"/>
    <property type="match status" value="1"/>
</dbReference>
<proteinExistence type="predicted"/>
<feature type="signal peptide" evidence="2">
    <location>
        <begin position="1"/>
        <end position="23"/>
    </location>
</feature>
<gene>
    <name evidence="4" type="ORF">APR03_001006</name>
</gene>
<dbReference type="SUPFAM" id="SSF50956">
    <property type="entry name" value="Thermostable phytase (3-phytase)"/>
    <property type="match status" value="1"/>
</dbReference>
<protein>
    <submittedName>
        <fullName evidence="4">3-phytase</fullName>
    </submittedName>
</protein>
<feature type="compositionally biased region" description="Low complexity" evidence="1">
    <location>
        <begin position="35"/>
        <end position="45"/>
    </location>
</feature>
<keyword evidence="5" id="KW-1185">Reference proteome</keyword>
<evidence type="ECO:0000256" key="2">
    <source>
        <dbReference type="SAM" id="SignalP"/>
    </source>
</evidence>
<dbReference type="RefSeq" id="WP_253833366.1">
    <property type="nucleotide sequence ID" value="NZ_JAMTCS010000002.1"/>
</dbReference>
<dbReference type="AlphaFoldDB" id="A0A9X2G0C6"/>
<evidence type="ECO:0000313" key="5">
    <source>
        <dbReference type="Proteomes" id="UP001139493"/>
    </source>
</evidence>
<reference evidence="4" key="1">
    <citation type="submission" date="2022-06" db="EMBL/GenBank/DDBJ databases">
        <title>Genomic Encyclopedia of Archaeal and Bacterial Type Strains, Phase II (KMG-II): from individual species to whole genera.</title>
        <authorList>
            <person name="Goeker M."/>
        </authorList>
    </citation>
    <scope>NUCLEOTIDE SEQUENCE</scope>
    <source>
        <strain evidence="4">DSM 26652</strain>
    </source>
</reference>
<accession>A0A9X2G0C6</accession>
<feature type="domain" description="BPP" evidence="3">
    <location>
        <begin position="27"/>
        <end position="430"/>
    </location>
</feature>
<dbReference type="InterPro" id="IPR003431">
    <property type="entry name" value="B-propeller_Phytase"/>
</dbReference>
<dbReference type="PROSITE" id="PS51662">
    <property type="entry name" value="BP_PHYTASE"/>
    <property type="match status" value="1"/>
</dbReference>
<organism evidence="4 5">
    <name type="scientific">Promicromonospora thailandica</name>
    <dbReference type="NCBI Taxonomy" id="765201"/>
    <lineage>
        <taxon>Bacteria</taxon>
        <taxon>Bacillati</taxon>
        <taxon>Actinomycetota</taxon>
        <taxon>Actinomycetes</taxon>
        <taxon>Micrococcales</taxon>
        <taxon>Promicromonosporaceae</taxon>
        <taxon>Promicromonospora</taxon>
    </lineage>
</organism>
<keyword evidence="2" id="KW-0732">Signal</keyword>
<dbReference type="Pfam" id="PF02333">
    <property type="entry name" value="Phytase"/>
    <property type="match status" value="2"/>
</dbReference>
<evidence type="ECO:0000313" key="4">
    <source>
        <dbReference type="EMBL" id="MCP2263675.1"/>
    </source>
</evidence>
<evidence type="ECO:0000259" key="3">
    <source>
        <dbReference type="PROSITE" id="PS51662"/>
    </source>
</evidence>
<name>A0A9X2G0C6_9MICO</name>
<dbReference type="GO" id="GO:0016158">
    <property type="term" value="F:inositol hexakisphosphate 3-phosphatase activity"/>
    <property type="evidence" value="ECO:0007669"/>
    <property type="project" value="InterPro"/>
</dbReference>
<feature type="region of interest" description="Disordered" evidence="1">
    <location>
        <begin position="23"/>
        <end position="59"/>
    </location>
</feature>
<feature type="chain" id="PRO_5040787969" evidence="2">
    <location>
        <begin position="24"/>
        <end position="433"/>
    </location>
</feature>